<name>A0A8H6WJR2_MYCCL</name>
<feature type="transmembrane region" description="Helical" evidence="8">
    <location>
        <begin position="387"/>
        <end position="408"/>
    </location>
</feature>
<evidence type="ECO:0000256" key="1">
    <source>
        <dbReference type="ARBA" id="ARBA00004127"/>
    </source>
</evidence>
<dbReference type="FunFam" id="1.20.1250.20:FF:000286">
    <property type="entry name" value="MFS efflux transporter"/>
    <property type="match status" value="1"/>
</dbReference>
<evidence type="ECO:0000313" key="10">
    <source>
        <dbReference type="EMBL" id="KAF7321164.1"/>
    </source>
</evidence>
<evidence type="ECO:0000256" key="4">
    <source>
        <dbReference type="ARBA" id="ARBA00022692"/>
    </source>
</evidence>
<feature type="transmembrane region" description="Helical" evidence="8">
    <location>
        <begin position="89"/>
        <end position="112"/>
    </location>
</feature>
<evidence type="ECO:0000256" key="3">
    <source>
        <dbReference type="ARBA" id="ARBA00022448"/>
    </source>
</evidence>
<keyword evidence="4 8" id="KW-0812">Transmembrane</keyword>
<dbReference type="GO" id="GO:0016020">
    <property type="term" value="C:membrane"/>
    <property type="evidence" value="ECO:0007669"/>
    <property type="project" value="TreeGrafter"/>
</dbReference>
<dbReference type="PANTHER" id="PTHR23514">
    <property type="entry name" value="BYPASS OF STOP CODON PROTEIN 6"/>
    <property type="match status" value="1"/>
</dbReference>
<dbReference type="AlphaFoldDB" id="A0A8H6WJR2"/>
<feature type="compositionally biased region" description="Basic and acidic residues" evidence="7">
    <location>
        <begin position="454"/>
        <end position="465"/>
    </location>
</feature>
<dbReference type="PROSITE" id="PS50850">
    <property type="entry name" value="MFS"/>
    <property type="match status" value="1"/>
</dbReference>
<feature type="transmembrane region" description="Helical" evidence="8">
    <location>
        <begin position="119"/>
        <end position="136"/>
    </location>
</feature>
<keyword evidence="11" id="KW-1185">Reference proteome</keyword>
<evidence type="ECO:0000313" key="11">
    <source>
        <dbReference type="Proteomes" id="UP000613580"/>
    </source>
</evidence>
<dbReference type="SUPFAM" id="SSF103473">
    <property type="entry name" value="MFS general substrate transporter"/>
    <property type="match status" value="1"/>
</dbReference>
<evidence type="ECO:0000256" key="5">
    <source>
        <dbReference type="ARBA" id="ARBA00022989"/>
    </source>
</evidence>
<dbReference type="PANTHER" id="PTHR23514:SF3">
    <property type="entry name" value="BYPASS OF STOP CODON PROTEIN 6"/>
    <property type="match status" value="1"/>
</dbReference>
<proteinExistence type="inferred from homology"/>
<sequence>MLLPAHLLANFTGWVAKKNGRGSRPQAFVFPPMSSVEPPTQTNNGARAHLHRERLQLAVLCWTLFTGGWNDGSNGPLIPRMQQVYHVNYTIVSLIFIFQCFGSTVGAVGNIALIKRFGFGKLVIFGACLQLVAYAIQACDLPFPVFLLGSVINGIGGAVKTAQANGYAVGLSTNAELKIGLLQASYGVGALIAPLAATQFAQFSGRKWAFYYLTSLGVIVINTINLTLVFRGRTQEDCLADIGQEFREKEKEGNKGHLRQILSTKAAHMLALFLFVYVGTEVSIGGWIVSFLISRRGGGAATGYVSSGFFGGLTLGRVILIPINKRLGERRVVFIYGVIAIGLELVIWLVHSLIGDAIAVSFVGLVMGPLFPIAITHTTKVFPPWLVTGAVGWATGAATVGAAIMPFVTGVISNRAGITALEPVVIAMLAIMVLSWMLVPGTQIEATEVVVEEAQSKTDSDEKSSVGEQSLPVLSIADGATD</sequence>
<dbReference type="InterPro" id="IPR051788">
    <property type="entry name" value="MFS_Transporter"/>
</dbReference>
<evidence type="ECO:0000256" key="6">
    <source>
        <dbReference type="ARBA" id="ARBA00023136"/>
    </source>
</evidence>
<dbReference type="Pfam" id="PF07690">
    <property type="entry name" value="MFS_1"/>
    <property type="match status" value="1"/>
</dbReference>
<accession>A0A8H6WJR2</accession>
<keyword evidence="3" id="KW-0813">Transport</keyword>
<feature type="transmembrane region" description="Helical" evidence="8">
    <location>
        <begin position="269"/>
        <end position="293"/>
    </location>
</feature>
<feature type="transmembrane region" description="Helical" evidence="8">
    <location>
        <begin position="142"/>
        <end position="159"/>
    </location>
</feature>
<dbReference type="OrthoDB" id="413079at2759"/>
<dbReference type="InterPro" id="IPR020846">
    <property type="entry name" value="MFS_dom"/>
</dbReference>
<dbReference type="InterPro" id="IPR036259">
    <property type="entry name" value="MFS_trans_sf"/>
</dbReference>
<dbReference type="GO" id="GO:0012505">
    <property type="term" value="C:endomembrane system"/>
    <property type="evidence" value="ECO:0007669"/>
    <property type="project" value="UniProtKB-SubCell"/>
</dbReference>
<feature type="transmembrane region" description="Helical" evidence="8">
    <location>
        <begin position="299"/>
        <end position="320"/>
    </location>
</feature>
<reference evidence="10" key="1">
    <citation type="submission" date="2020-05" db="EMBL/GenBank/DDBJ databases">
        <title>Mycena genomes resolve the evolution of fungal bioluminescence.</title>
        <authorList>
            <person name="Tsai I.J."/>
        </authorList>
    </citation>
    <scope>NUCLEOTIDE SEQUENCE</scope>
    <source>
        <strain evidence="10">110903Hualien_Pintung</strain>
    </source>
</reference>
<feature type="transmembrane region" description="Helical" evidence="8">
    <location>
        <begin position="179"/>
        <end position="197"/>
    </location>
</feature>
<evidence type="ECO:0000256" key="2">
    <source>
        <dbReference type="ARBA" id="ARBA00008335"/>
    </source>
</evidence>
<comment type="subcellular location">
    <subcellularLocation>
        <location evidence="1">Endomembrane system</location>
        <topology evidence="1">Multi-pass membrane protein</topology>
    </subcellularLocation>
</comment>
<feature type="region of interest" description="Disordered" evidence="7">
    <location>
        <begin position="453"/>
        <end position="482"/>
    </location>
</feature>
<dbReference type="Gene3D" id="1.20.1250.20">
    <property type="entry name" value="MFS general substrate transporter like domains"/>
    <property type="match status" value="1"/>
</dbReference>
<evidence type="ECO:0000256" key="7">
    <source>
        <dbReference type="SAM" id="MobiDB-lite"/>
    </source>
</evidence>
<evidence type="ECO:0000256" key="8">
    <source>
        <dbReference type="SAM" id="Phobius"/>
    </source>
</evidence>
<dbReference type="GO" id="GO:0022857">
    <property type="term" value="F:transmembrane transporter activity"/>
    <property type="evidence" value="ECO:0007669"/>
    <property type="project" value="InterPro"/>
</dbReference>
<feature type="transmembrane region" description="Helical" evidence="8">
    <location>
        <begin position="332"/>
        <end position="351"/>
    </location>
</feature>
<dbReference type="Proteomes" id="UP000613580">
    <property type="component" value="Unassembled WGS sequence"/>
</dbReference>
<dbReference type="InterPro" id="IPR011701">
    <property type="entry name" value="MFS"/>
</dbReference>
<gene>
    <name evidence="10" type="ORF">HMN09_00204600</name>
</gene>
<dbReference type="EMBL" id="JACAZE010000002">
    <property type="protein sequence ID" value="KAF7321164.1"/>
    <property type="molecule type" value="Genomic_DNA"/>
</dbReference>
<evidence type="ECO:0000259" key="9">
    <source>
        <dbReference type="PROSITE" id="PS50850"/>
    </source>
</evidence>
<keyword evidence="6 8" id="KW-0472">Membrane</keyword>
<organism evidence="10 11">
    <name type="scientific">Mycena chlorophos</name>
    <name type="common">Agaric fungus</name>
    <name type="synonym">Agaricus chlorophos</name>
    <dbReference type="NCBI Taxonomy" id="658473"/>
    <lineage>
        <taxon>Eukaryota</taxon>
        <taxon>Fungi</taxon>
        <taxon>Dikarya</taxon>
        <taxon>Basidiomycota</taxon>
        <taxon>Agaricomycotina</taxon>
        <taxon>Agaricomycetes</taxon>
        <taxon>Agaricomycetidae</taxon>
        <taxon>Agaricales</taxon>
        <taxon>Marasmiineae</taxon>
        <taxon>Mycenaceae</taxon>
        <taxon>Mycena</taxon>
    </lineage>
</organism>
<comment type="caution">
    <text evidence="10">The sequence shown here is derived from an EMBL/GenBank/DDBJ whole genome shotgun (WGS) entry which is preliminary data.</text>
</comment>
<feature type="transmembrane region" description="Helical" evidence="8">
    <location>
        <begin position="209"/>
        <end position="230"/>
    </location>
</feature>
<protein>
    <submittedName>
        <fullName evidence="10">MFS domain-containing protein</fullName>
    </submittedName>
</protein>
<feature type="transmembrane region" description="Helical" evidence="8">
    <location>
        <begin position="357"/>
        <end position="375"/>
    </location>
</feature>
<feature type="transmembrane region" description="Helical" evidence="8">
    <location>
        <begin position="420"/>
        <end position="439"/>
    </location>
</feature>
<keyword evidence="5 8" id="KW-1133">Transmembrane helix</keyword>
<comment type="similarity">
    <text evidence="2">Belongs to the major facilitator superfamily.</text>
</comment>
<feature type="domain" description="Major facilitator superfamily (MFS) profile" evidence="9">
    <location>
        <begin position="56"/>
        <end position="443"/>
    </location>
</feature>